<evidence type="ECO:0000256" key="1">
    <source>
        <dbReference type="ARBA" id="ARBA00022578"/>
    </source>
</evidence>
<dbReference type="PANTHER" id="PTHR35528:SF3">
    <property type="entry name" value="BLL1675 PROTEIN"/>
    <property type="match status" value="1"/>
</dbReference>
<evidence type="ECO:0000313" key="7">
    <source>
        <dbReference type="Proteomes" id="UP000327143"/>
    </source>
</evidence>
<dbReference type="RefSeq" id="WP_016828091.1">
    <property type="nucleotide sequence ID" value="NZ_CP023700.1"/>
</dbReference>
<gene>
    <name evidence="6" type="ORF">CP969_02305</name>
</gene>
<dbReference type="InterPro" id="IPR047930">
    <property type="entry name" value="Transpos_IS6"/>
</dbReference>
<evidence type="ECO:0000256" key="4">
    <source>
        <dbReference type="SAM" id="MobiDB-lite"/>
    </source>
</evidence>
<name>A0ABX6A7M6_STRVD</name>
<keyword evidence="3" id="KW-0233">DNA recombination</keyword>
<keyword evidence="2" id="KW-0238">DNA-binding</keyword>
<dbReference type="PANTHER" id="PTHR35528">
    <property type="entry name" value="BLL1675 PROTEIN"/>
    <property type="match status" value="1"/>
</dbReference>
<dbReference type="InterPro" id="IPR052183">
    <property type="entry name" value="IS_Transposase"/>
</dbReference>
<feature type="domain" description="DDE" evidence="5">
    <location>
        <begin position="76"/>
        <end position="199"/>
    </location>
</feature>
<feature type="region of interest" description="Disordered" evidence="4">
    <location>
        <begin position="156"/>
        <end position="177"/>
    </location>
</feature>
<evidence type="ECO:0000313" key="6">
    <source>
        <dbReference type="EMBL" id="QEU83681.1"/>
    </source>
</evidence>
<dbReference type="NCBIfam" id="NF033587">
    <property type="entry name" value="transpos_IS6"/>
    <property type="match status" value="1"/>
</dbReference>
<sequence length="238" mass="26982">MSSAPPSCKGHRYPVGGIAHCVWLCFRFPLGFREVEELMLERGVVVSHETVRRWCAKFGQGRANGPRRRRPRPGDRRHLDEVFIKVGGELKYLGRAVDQDGNVLDILVRSRRDKTAAQRFFRRPPKTTRTAPRVVVTDKLRSYGAAHREVVPSVGHRSHKGLNNRAENGHRPARQRGRALRGLRSVGGARRFPSAFSGISPYFRPRRPMTATDYRTETRHRFTVWNRITGAGGLSATP</sequence>
<proteinExistence type="predicted"/>
<organism evidence="6 7">
    <name type="scientific">Streptomyces viridosporus T7A</name>
    <dbReference type="NCBI Taxonomy" id="665577"/>
    <lineage>
        <taxon>Bacteria</taxon>
        <taxon>Bacillati</taxon>
        <taxon>Actinomycetota</taxon>
        <taxon>Actinomycetes</taxon>
        <taxon>Kitasatosporales</taxon>
        <taxon>Streptomycetaceae</taxon>
        <taxon>Streptomyces</taxon>
    </lineage>
</organism>
<accession>A0ABX6A7M6</accession>
<protein>
    <submittedName>
        <fullName evidence="6">IS6 family transposase</fullName>
    </submittedName>
</protein>
<evidence type="ECO:0000256" key="3">
    <source>
        <dbReference type="ARBA" id="ARBA00023172"/>
    </source>
</evidence>
<dbReference type="Proteomes" id="UP000327143">
    <property type="component" value="Chromosome"/>
</dbReference>
<keyword evidence="1" id="KW-0815">Transposition</keyword>
<keyword evidence="7" id="KW-1185">Reference proteome</keyword>
<dbReference type="InterPro" id="IPR032874">
    <property type="entry name" value="DDE_dom"/>
</dbReference>
<dbReference type="Pfam" id="PF13610">
    <property type="entry name" value="DDE_Tnp_IS240"/>
    <property type="match status" value="1"/>
</dbReference>
<reference evidence="6 7" key="1">
    <citation type="submission" date="2017-09" db="EMBL/GenBank/DDBJ databases">
        <authorList>
            <person name="Lee N."/>
            <person name="Cho B.-K."/>
        </authorList>
    </citation>
    <scope>NUCLEOTIDE SEQUENCE [LARGE SCALE GENOMIC DNA]</scope>
    <source>
        <strain evidence="6 7">ATCC 39115</strain>
    </source>
</reference>
<evidence type="ECO:0000256" key="2">
    <source>
        <dbReference type="ARBA" id="ARBA00023125"/>
    </source>
</evidence>
<evidence type="ECO:0000259" key="5">
    <source>
        <dbReference type="Pfam" id="PF13610"/>
    </source>
</evidence>
<dbReference type="EMBL" id="CP023700">
    <property type="protein sequence ID" value="QEU83681.1"/>
    <property type="molecule type" value="Genomic_DNA"/>
</dbReference>